<reference evidence="2 4" key="1">
    <citation type="journal article" date="2014" name="BMC Genomics">
        <title>Genome sequence of Anopheles sinensis provides insight into genetics basis of mosquito competence for malaria parasites.</title>
        <authorList>
            <person name="Zhou D."/>
            <person name="Zhang D."/>
            <person name="Ding G."/>
            <person name="Shi L."/>
            <person name="Hou Q."/>
            <person name="Ye Y."/>
            <person name="Xu Y."/>
            <person name="Zhou H."/>
            <person name="Xiong C."/>
            <person name="Li S."/>
            <person name="Yu J."/>
            <person name="Hong S."/>
            <person name="Yu X."/>
            <person name="Zou P."/>
            <person name="Chen C."/>
            <person name="Chang X."/>
            <person name="Wang W."/>
            <person name="Lv Y."/>
            <person name="Sun Y."/>
            <person name="Ma L."/>
            <person name="Shen B."/>
            <person name="Zhu C."/>
        </authorList>
    </citation>
    <scope>NUCLEOTIDE SEQUENCE [LARGE SCALE GENOMIC DNA]</scope>
</reference>
<dbReference type="EnsemblMetazoa" id="ASIC008621-RA">
    <property type="protein sequence ID" value="ASIC008621-PA"/>
    <property type="gene ID" value="ASIC008621"/>
</dbReference>
<feature type="compositionally biased region" description="Polar residues" evidence="1">
    <location>
        <begin position="1"/>
        <end position="12"/>
    </location>
</feature>
<evidence type="ECO:0000313" key="4">
    <source>
        <dbReference type="Proteomes" id="UP000030765"/>
    </source>
</evidence>
<feature type="compositionally biased region" description="Basic and acidic residues" evidence="1">
    <location>
        <begin position="59"/>
        <end position="73"/>
    </location>
</feature>
<protein>
    <submittedName>
        <fullName evidence="2 3">Autophagy-related protein 11</fullName>
    </submittedName>
</protein>
<keyword evidence="4" id="KW-1185">Reference proteome</keyword>
<feature type="compositionally biased region" description="Basic residues" evidence="1">
    <location>
        <begin position="38"/>
        <end position="51"/>
    </location>
</feature>
<evidence type="ECO:0000256" key="1">
    <source>
        <dbReference type="SAM" id="MobiDB-lite"/>
    </source>
</evidence>
<proteinExistence type="predicted"/>
<dbReference type="EMBL" id="ATLV01016137">
    <property type="status" value="NOT_ANNOTATED_CDS"/>
    <property type="molecule type" value="Genomic_DNA"/>
</dbReference>
<accession>A0A084VSR2</accession>
<dbReference type="AlphaFoldDB" id="A0A084VSR2"/>
<sequence>MDTRNTSSSAGTRRSRQPERIHEGEACLRRYQLEIPRLKRGSRSRKTKRLAGRVAYIRSPERRQPEADREPPRPRVSSNPEARSIT</sequence>
<name>A0A084VSR2_ANOSI</name>
<feature type="region of interest" description="Disordered" evidence="1">
    <location>
        <begin position="38"/>
        <end position="86"/>
    </location>
</feature>
<dbReference type="VEuPathDB" id="VectorBase:ASIC008621"/>
<evidence type="ECO:0000313" key="3">
    <source>
        <dbReference type="EnsemblMetazoa" id="ASIC008621-PA"/>
    </source>
</evidence>
<reference evidence="3" key="2">
    <citation type="submission" date="2020-05" db="UniProtKB">
        <authorList>
            <consortium name="EnsemblMetazoa"/>
        </authorList>
    </citation>
    <scope>IDENTIFICATION</scope>
</reference>
<feature type="compositionally biased region" description="Polar residues" evidence="1">
    <location>
        <begin position="76"/>
        <end position="86"/>
    </location>
</feature>
<dbReference type="Proteomes" id="UP000030765">
    <property type="component" value="Unassembled WGS sequence"/>
</dbReference>
<evidence type="ECO:0000313" key="2">
    <source>
        <dbReference type="EMBL" id="KFB41006.1"/>
    </source>
</evidence>
<dbReference type="EMBL" id="KE525057">
    <property type="protein sequence ID" value="KFB41006.1"/>
    <property type="molecule type" value="Genomic_DNA"/>
</dbReference>
<feature type="region of interest" description="Disordered" evidence="1">
    <location>
        <begin position="1"/>
        <end position="24"/>
    </location>
</feature>
<gene>
    <name evidence="2" type="ORF">ZHAS_00008621</name>
</gene>
<organism evidence="2">
    <name type="scientific">Anopheles sinensis</name>
    <name type="common">Mosquito</name>
    <dbReference type="NCBI Taxonomy" id="74873"/>
    <lineage>
        <taxon>Eukaryota</taxon>
        <taxon>Metazoa</taxon>
        <taxon>Ecdysozoa</taxon>
        <taxon>Arthropoda</taxon>
        <taxon>Hexapoda</taxon>
        <taxon>Insecta</taxon>
        <taxon>Pterygota</taxon>
        <taxon>Neoptera</taxon>
        <taxon>Endopterygota</taxon>
        <taxon>Diptera</taxon>
        <taxon>Nematocera</taxon>
        <taxon>Culicoidea</taxon>
        <taxon>Culicidae</taxon>
        <taxon>Anophelinae</taxon>
        <taxon>Anopheles</taxon>
    </lineage>
</organism>